<comment type="caution">
    <text evidence="2">The sequence shown here is derived from an EMBL/GenBank/DDBJ whole genome shotgun (WGS) entry which is preliminary data.</text>
</comment>
<feature type="transmembrane region" description="Helical" evidence="1">
    <location>
        <begin position="139"/>
        <end position="159"/>
    </location>
</feature>
<feature type="transmembrane region" description="Helical" evidence="1">
    <location>
        <begin position="36"/>
        <end position="56"/>
    </location>
</feature>
<feature type="transmembrane region" description="Helical" evidence="1">
    <location>
        <begin position="62"/>
        <end position="85"/>
    </location>
</feature>
<protein>
    <recommendedName>
        <fullName evidence="4">DUF1453 domain-containing protein</fullName>
    </recommendedName>
</protein>
<evidence type="ECO:0008006" key="4">
    <source>
        <dbReference type="Google" id="ProtNLM"/>
    </source>
</evidence>
<dbReference type="RefSeq" id="WP_035928892.1">
    <property type="nucleotide sequence ID" value="NZ_CADFFX010000014.1"/>
</dbReference>
<gene>
    <name evidence="2" type="ORF">BG61_23520</name>
</gene>
<evidence type="ECO:0000256" key="1">
    <source>
        <dbReference type="SAM" id="Phobius"/>
    </source>
</evidence>
<evidence type="ECO:0000313" key="3">
    <source>
        <dbReference type="Proteomes" id="UP000027466"/>
    </source>
</evidence>
<dbReference type="Pfam" id="PF20327">
    <property type="entry name" value="DUF6622"/>
    <property type="match status" value="1"/>
</dbReference>
<keyword evidence="1" id="KW-0472">Membrane</keyword>
<name>A0A069PJD0_9BURK</name>
<keyword evidence="1" id="KW-1133">Transmembrane helix</keyword>
<keyword evidence="3" id="KW-1185">Reference proteome</keyword>
<keyword evidence="1" id="KW-0812">Transmembrane</keyword>
<sequence length="176" mass="17968">MSVNEIVSGTPVWVWALLAFLVSRGLKALNGGTAPLAKLAIVPAVFAAWGIVHLSHEPAAGWGAACAWIAGAAGGLAIGVALARSSAMTIDREQRTVTLPGSAAPLILILLTFASKFWLGVELATATATATSADAVSTYVLLDGLVSGIVAGIFAGRFLTYWLAFRPVPAAAIGQQ</sequence>
<evidence type="ECO:0000313" key="2">
    <source>
        <dbReference type="EMBL" id="KDR40665.1"/>
    </source>
</evidence>
<accession>A0A069PJD0</accession>
<feature type="transmembrane region" description="Helical" evidence="1">
    <location>
        <begin position="97"/>
        <end position="119"/>
    </location>
</feature>
<dbReference type="EMBL" id="JFHC01000037">
    <property type="protein sequence ID" value="KDR40665.1"/>
    <property type="molecule type" value="Genomic_DNA"/>
</dbReference>
<organism evidence="2 3">
    <name type="scientific">Caballeronia glathei</name>
    <dbReference type="NCBI Taxonomy" id="60547"/>
    <lineage>
        <taxon>Bacteria</taxon>
        <taxon>Pseudomonadati</taxon>
        <taxon>Pseudomonadota</taxon>
        <taxon>Betaproteobacteria</taxon>
        <taxon>Burkholderiales</taxon>
        <taxon>Burkholderiaceae</taxon>
        <taxon>Caballeronia</taxon>
    </lineage>
</organism>
<dbReference type="Proteomes" id="UP000027466">
    <property type="component" value="Unassembled WGS sequence"/>
</dbReference>
<dbReference type="InterPro" id="IPR046730">
    <property type="entry name" value="DUF6622"/>
</dbReference>
<dbReference type="AlphaFoldDB" id="A0A069PJD0"/>
<proteinExistence type="predicted"/>
<reference evidence="2 3" key="1">
    <citation type="submission" date="2014-03" db="EMBL/GenBank/DDBJ databases">
        <title>Draft Genome Sequences of Four Burkholderia Strains.</title>
        <authorList>
            <person name="Liu X.Y."/>
            <person name="Li C.X."/>
            <person name="Xu J.H."/>
        </authorList>
    </citation>
    <scope>NUCLEOTIDE SEQUENCE [LARGE SCALE GENOMIC DNA]</scope>
    <source>
        <strain evidence="2 3">DSM 50014</strain>
    </source>
</reference>